<dbReference type="AlphaFoldDB" id="A0A3E1EXX4"/>
<proteinExistence type="predicted"/>
<keyword evidence="2" id="KW-1185">Reference proteome</keyword>
<accession>A0A3E1EXX4</accession>
<dbReference type="Proteomes" id="UP000257127">
    <property type="component" value="Unassembled WGS sequence"/>
</dbReference>
<gene>
    <name evidence="1" type="ORF">DXU93_07745</name>
</gene>
<reference evidence="1 2" key="1">
    <citation type="submission" date="2018-08" db="EMBL/GenBank/DDBJ databases">
        <title>The draft genome squence of Brumimicrobium sp. N62.</title>
        <authorList>
            <person name="Du Z.-J."/>
            <person name="Luo H.-R."/>
        </authorList>
    </citation>
    <scope>NUCLEOTIDE SEQUENCE [LARGE SCALE GENOMIC DNA]</scope>
    <source>
        <strain evidence="1 2">N62</strain>
    </source>
</reference>
<evidence type="ECO:0000313" key="1">
    <source>
        <dbReference type="EMBL" id="RFC54313.1"/>
    </source>
</evidence>
<dbReference type="EMBL" id="QURB01000004">
    <property type="protein sequence ID" value="RFC54313.1"/>
    <property type="molecule type" value="Genomic_DNA"/>
</dbReference>
<dbReference type="RefSeq" id="WP_116880714.1">
    <property type="nucleotide sequence ID" value="NZ_QURB01000004.1"/>
</dbReference>
<name>A0A3E1EXX4_9FLAO</name>
<sequence length="126" mass="14155">MQKSDKIKVLRHPISILSLVFLLFIAPCTVRNAIQAEVGVKQTQVSNKSQTSFSQHSCIDSVFELHQINKGKADSAQKVNLFKASRFNNLNLPVGNKILPPQFARGNIPSIEVPLYILYQNFQLYA</sequence>
<protein>
    <submittedName>
        <fullName evidence="1">Uncharacterized protein</fullName>
    </submittedName>
</protein>
<comment type="caution">
    <text evidence="1">The sequence shown here is derived from an EMBL/GenBank/DDBJ whole genome shotgun (WGS) entry which is preliminary data.</text>
</comment>
<dbReference type="OrthoDB" id="1442510at2"/>
<evidence type="ECO:0000313" key="2">
    <source>
        <dbReference type="Proteomes" id="UP000257127"/>
    </source>
</evidence>
<organism evidence="1 2">
    <name type="scientific">Brumimicrobium aurantiacum</name>
    <dbReference type="NCBI Taxonomy" id="1737063"/>
    <lineage>
        <taxon>Bacteria</taxon>
        <taxon>Pseudomonadati</taxon>
        <taxon>Bacteroidota</taxon>
        <taxon>Flavobacteriia</taxon>
        <taxon>Flavobacteriales</taxon>
        <taxon>Crocinitomicaceae</taxon>
        <taxon>Brumimicrobium</taxon>
    </lineage>
</organism>